<dbReference type="InterPro" id="IPR036322">
    <property type="entry name" value="WD40_repeat_dom_sf"/>
</dbReference>
<evidence type="ECO:0008006" key="9">
    <source>
        <dbReference type="Google" id="ProtNLM"/>
    </source>
</evidence>
<dbReference type="InterPro" id="IPR015943">
    <property type="entry name" value="WD40/YVTN_repeat-like_dom_sf"/>
</dbReference>
<dbReference type="PROSITE" id="PS50294">
    <property type="entry name" value="WD_REPEATS_REGION"/>
    <property type="match status" value="5"/>
</dbReference>
<organism evidence="7 8">
    <name type="scientific">Lacipirellula parvula</name>
    <dbReference type="NCBI Taxonomy" id="2650471"/>
    <lineage>
        <taxon>Bacteria</taxon>
        <taxon>Pseudomonadati</taxon>
        <taxon>Planctomycetota</taxon>
        <taxon>Planctomycetia</taxon>
        <taxon>Pirellulales</taxon>
        <taxon>Lacipirellulaceae</taxon>
        <taxon>Lacipirellula</taxon>
    </lineage>
</organism>
<keyword evidence="6" id="KW-0472">Membrane</keyword>
<keyword evidence="4" id="KW-0175">Coiled coil</keyword>
<evidence type="ECO:0000256" key="4">
    <source>
        <dbReference type="SAM" id="Coils"/>
    </source>
</evidence>
<dbReference type="AlphaFoldDB" id="A0A5K7X520"/>
<feature type="repeat" description="WD" evidence="3">
    <location>
        <begin position="572"/>
        <end position="613"/>
    </location>
</feature>
<dbReference type="InterPro" id="IPR020472">
    <property type="entry name" value="WD40_PAC1"/>
</dbReference>
<feature type="repeat" description="WD" evidence="3">
    <location>
        <begin position="297"/>
        <end position="330"/>
    </location>
</feature>
<name>A0A5K7X520_9BACT</name>
<proteinExistence type="predicted"/>
<keyword evidence="6" id="KW-0812">Transmembrane</keyword>
<feature type="transmembrane region" description="Helical" evidence="6">
    <location>
        <begin position="112"/>
        <end position="135"/>
    </location>
</feature>
<feature type="repeat" description="WD" evidence="3">
    <location>
        <begin position="252"/>
        <end position="293"/>
    </location>
</feature>
<evidence type="ECO:0000313" key="8">
    <source>
        <dbReference type="Proteomes" id="UP000326837"/>
    </source>
</evidence>
<dbReference type="InterPro" id="IPR001680">
    <property type="entry name" value="WD40_rpt"/>
</dbReference>
<evidence type="ECO:0000256" key="2">
    <source>
        <dbReference type="ARBA" id="ARBA00022737"/>
    </source>
</evidence>
<dbReference type="SMART" id="SM00320">
    <property type="entry name" value="WD40"/>
    <property type="match status" value="7"/>
</dbReference>
<keyword evidence="1 3" id="KW-0853">WD repeat</keyword>
<evidence type="ECO:0000256" key="5">
    <source>
        <dbReference type="SAM" id="MobiDB-lite"/>
    </source>
</evidence>
<keyword evidence="8" id="KW-1185">Reference proteome</keyword>
<gene>
    <name evidence="7" type="ORF">PLANPX_1252</name>
</gene>
<evidence type="ECO:0000313" key="7">
    <source>
        <dbReference type="EMBL" id="BBO31640.1"/>
    </source>
</evidence>
<dbReference type="PROSITE" id="PS00678">
    <property type="entry name" value="WD_REPEATS_1"/>
    <property type="match status" value="3"/>
</dbReference>
<protein>
    <recommendedName>
        <fullName evidence="9">Anaphase-promoting complex subunit 4 WD40 domain-containing protein</fullName>
    </recommendedName>
</protein>
<evidence type="ECO:0000256" key="3">
    <source>
        <dbReference type="PROSITE-ProRule" id="PRU00221"/>
    </source>
</evidence>
<dbReference type="KEGG" id="lpav:PLANPX_1252"/>
<feature type="repeat" description="WD" evidence="3">
    <location>
        <begin position="392"/>
        <end position="432"/>
    </location>
</feature>
<dbReference type="InterPro" id="IPR050349">
    <property type="entry name" value="WD_LIS1/nudF_dynein_reg"/>
</dbReference>
<dbReference type="PRINTS" id="PR00320">
    <property type="entry name" value="GPROTEINBRPT"/>
</dbReference>
<feature type="region of interest" description="Disordered" evidence="5">
    <location>
        <begin position="763"/>
        <end position="783"/>
    </location>
</feature>
<evidence type="ECO:0000256" key="1">
    <source>
        <dbReference type="ARBA" id="ARBA00022574"/>
    </source>
</evidence>
<dbReference type="Proteomes" id="UP000326837">
    <property type="component" value="Chromosome"/>
</dbReference>
<accession>A0A5K7X520</accession>
<dbReference type="PROSITE" id="PS50082">
    <property type="entry name" value="WD_REPEATS_2"/>
    <property type="match status" value="5"/>
</dbReference>
<feature type="compositionally biased region" description="Basic and acidic residues" evidence="5">
    <location>
        <begin position="763"/>
        <end position="772"/>
    </location>
</feature>
<keyword evidence="2" id="KW-0677">Repeat</keyword>
<dbReference type="Pfam" id="PF00400">
    <property type="entry name" value="WD40"/>
    <property type="match status" value="7"/>
</dbReference>
<reference evidence="8" key="1">
    <citation type="submission" date="2019-10" db="EMBL/GenBank/DDBJ databases">
        <title>Lacipirellula parvula gen. nov., sp. nov., representing a lineage of planctomycetes widespread in freshwater anoxic habitats, and description of the family Lacipirellulaceae.</title>
        <authorList>
            <person name="Dedysh S.N."/>
            <person name="Kulichevskaya I.S."/>
            <person name="Beletsky A.V."/>
            <person name="Rakitin A.L."/>
            <person name="Mardanov A.V."/>
            <person name="Ivanova A.A."/>
            <person name="Saltykova V.X."/>
            <person name="Rijpstra W.I.C."/>
            <person name="Sinninghe Damste J.S."/>
            <person name="Ravin N.V."/>
        </authorList>
    </citation>
    <scope>NUCLEOTIDE SEQUENCE [LARGE SCALE GENOMIC DNA]</scope>
    <source>
        <strain evidence="8">PX69</strain>
    </source>
</reference>
<dbReference type="PANTHER" id="PTHR44129">
    <property type="entry name" value="WD REPEAT-CONTAINING PROTEIN POP1"/>
    <property type="match status" value="1"/>
</dbReference>
<keyword evidence="6" id="KW-1133">Transmembrane helix</keyword>
<feature type="coiled-coil region" evidence="4">
    <location>
        <begin position="157"/>
        <end position="184"/>
    </location>
</feature>
<dbReference type="EMBL" id="AP021861">
    <property type="protein sequence ID" value="BBO31640.1"/>
    <property type="molecule type" value="Genomic_DNA"/>
</dbReference>
<sequence>MAGRSNNASSDSSRRPDAPELHIVRCCPLCNELMEFDPQSSPQVVVCDACGLACTIDASPQRPKLDIEDFAIAPPAASDNDDAIHWLQKSPGPILPAPDFAAKQASARRRQLALAGGVAGTAALAIAMLSGYFGYHTASDKLALQQQTVESRQQAETQRLLEQQQRLELQRTDAEAKRLAAQRDVRAVTAKYLAAQSQELAAAEPWRSVSVSTNAIRSTLDVDGIVLPEAHQSLRDSLLRCSGSHDIDAIELRGHAGPITTLAVSPDGRWLATGSVDRTARVWDLRADHPQRTASTLNIHQKPVTSVLFSGEGDSLITGSRDATACVWSLGADAPAAIPVILPGRSQPISRMALSENGDWLAAVSTEAGADIGLGQLWNLAGSAGKATSMALTGHAGQIQAMAISPDNHWLALGVDDVVKLWDLTARDPAAASVERQCRHGHVTAILFSNDSKWLVTCGAGREPAVRLWNLNSRDASESLLLKGLDGPVRAAAISADSRYLVAAGDDQRLRVWNLQGVSTETEPTLLPLGAAKITAVAVSKAGDWLAASDASGKVFLWRVNFAGVEPQPVVLAASDKAINALAFTADGRWLAAAGDDWTARLWNLDIAQLAAQAETLAKVQLETAQQVSNQSLLESTLALFDPRELTEATTPGLIWSAVQWHAPRVQANWKVWMLDQLKRPEAVPAAEPQMARGPRLNELGEFGDVDMPSVDPAPPAAPTSEPAILPAPDEKPSLVVAPPESEVVKPRPALNHEWPVRSIVKRHEADAEPRTAARPASTLEIR</sequence>
<feature type="repeat" description="WD" evidence="3">
    <location>
        <begin position="482"/>
        <end position="523"/>
    </location>
</feature>
<dbReference type="InterPro" id="IPR019775">
    <property type="entry name" value="WD40_repeat_CS"/>
</dbReference>
<evidence type="ECO:0000256" key="6">
    <source>
        <dbReference type="SAM" id="Phobius"/>
    </source>
</evidence>
<dbReference type="SUPFAM" id="SSF50978">
    <property type="entry name" value="WD40 repeat-like"/>
    <property type="match status" value="1"/>
</dbReference>
<dbReference type="Gene3D" id="2.130.10.10">
    <property type="entry name" value="YVTN repeat-like/Quinoprotein amine dehydrogenase"/>
    <property type="match status" value="2"/>
</dbReference>
<dbReference type="CDD" id="cd00200">
    <property type="entry name" value="WD40"/>
    <property type="match status" value="1"/>
</dbReference>